<dbReference type="GO" id="GO:0070914">
    <property type="term" value="P:UV-damage excision repair"/>
    <property type="evidence" value="ECO:0007669"/>
    <property type="project" value="TreeGrafter"/>
</dbReference>
<evidence type="ECO:0000256" key="1">
    <source>
        <dbReference type="ARBA" id="ARBA00004123"/>
    </source>
</evidence>
<dbReference type="PANTHER" id="PTHR12749:SF0">
    <property type="entry name" value="DNA EXCISION REPAIR PROTEIN ERCC-1"/>
    <property type="match status" value="1"/>
</dbReference>
<dbReference type="GO" id="GO:0000110">
    <property type="term" value="C:nucleotide-excision repair factor 1 complex"/>
    <property type="evidence" value="ECO:0007669"/>
    <property type="project" value="TreeGrafter"/>
</dbReference>
<sequence>MNSERVGHPQQTGQQPPAQGQLPRHVIQLPTWQEVQAAKQPSAQTILFRSTGLLAAARQQQQHVPQATSADGAAGTMGAPARVPGSGVGPSFPGHPGAPWPNQTLSVAPGSEAGSVRGPGLGTNVIVFPTSTPGGGGSGCSGGTGGLPPGPSVDPARYGPPRPVASSGMLQQPPAGPIPPPNVVLVNRRQQGNPVLKHVRNVRWQFADIVPDYQLGQGTAALFLSLRYHLLHPEYILHRIREQQRMFRLTVLLVHVDVDDVIKPLGEVTRAAVVGDCTLVCAWSPEECARWLETYKSYESKPAFTIQERVEPDYVSRLAAVLAGSVRGINRTDAHTLGTRFGSLAAMMRCSDPEKFSACPGIGPTKVRRIMEAFHEPFRKQLKMTGSAAAAGTAGAGTVNVTASMAVNAAAVHALAGAAVQGAAVPVTVPISAVAAATEYGQAGPAFGSAAVASAEEEGREGTRDGLKDANRDSGATRAEEGVAHAELDGDGDRISDDGRTRQLQHPPAWAPGAGSSGGAEAQRQQLLELFMSQMPVGDDDVSDGDEDYQL</sequence>
<keyword evidence="4" id="KW-0238">DNA-binding</keyword>
<feature type="domain" description="ERCC1-like central" evidence="8">
    <location>
        <begin position="184"/>
        <end position="296"/>
    </location>
</feature>
<dbReference type="InterPro" id="IPR010994">
    <property type="entry name" value="RuvA_2-like"/>
</dbReference>
<reference evidence="9" key="1">
    <citation type="journal article" date="2021" name="Proc. Natl. Acad. Sci. U.S.A.">
        <title>Three genomes in the algal genus Volvox reveal the fate of a haploid sex-determining region after a transition to homothallism.</title>
        <authorList>
            <person name="Yamamoto K."/>
            <person name="Hamaji T."/>
            <person name="Kawai-Toyooka H."/>
            <person name="Matsuzaki R."/>
            <person name="Takahashi F."/>
            <person name="Nishimura Y."/>
            <person name="Kawachi M."/>
            <person name="Noguchi H."/>
            <person name="Minakuchi Y."/>
            <person name="Umen J.G."/>
            <person name="Toyoda A."/>
            <person name="Nozaki H."/>
        </authorList>
    </citation>
    <scope>NUCLEOTIDE SEQUENCE</scope>
    <source>
        <strain evidence="9">NIES-3780</strain>
    </source>
</reference>
<feature type="compositionally biased region" description="Basic and acidic residues" evidence="7">
    <location>
        <begin position="460"/>
        <end position="472"/>
    </location>
</feature>
<dbReference type="GO" id="GO:0006302">
    <property type="term" value="P:double-strand break repair"/>
    <property type="evidence" value="ECO:0007669"/>
    <property type="project" value="UniProtKB-ARBA"/>
</dbReference>
<dbReference type="SUPFAM" id="SSF47781">
    <property type="entry name" value="RuvA domain 2-like"/>
    <property type="match status" value="1"/>
</dbReference>
<dbReference type="AlphaFoldDB" id="A0A8J4B0M4"/>
<accession>A0A8J4B0M4</accession>
<comment type="caution">
    <text evidence="9">The sequence shown here is derived from an EMBL/GenBank/DDBJ whole genome shotgun (WGS) entry which is preliminary data.</text>
</comment>
<evidence type="ECO:0000259" key="8">
    <source>
        <dbReference type="Pfam" id="PF03834"/>
    </source>
</evidence>
<keyword evidence="5" id="KW-0234">DNA repair</keyword>
<feature type="compositionally biased region" description="Basic and acidic residues" evidence="7">
    <location>
        <begin position="478"/>
        <end position="501"/>
    </location>
</feature>
<feature type="region of interest" description="Disordered" evidence="7">
    <location>
        <begin position="1"/>
        <end position="21"/>
    </location>
</feature>
<comment type="subcellular location">
    <subcellularLocation>
        <location evidence="1">Nucleus</location>
    </subcellularLocation>
</comment>
<keyword evidence="6" id="KW-0539">Nucleus</keyword>
<dbReference type="Proteomes" id="UP000747399">
    <property type="component" value="Unassembled WGS sequence"/>
</dbReference>
<evidence type="ECO:0000256" key="2">
    <source>
        <dbReference type="ARBA" id="ARBA00008283"/>
    </source>
</evidence>
<feature type="compositionally biased region" description="Acidic residues" evidence="7">
    <location>
        <begin position="538"/>
        <end position="551"/>
    </location>
</feature>
<dbReference type="NCBIfam" id="TIGR00597">
    <property type="entry name" value="rad10"/>
    <property type="match status" value="1"/>
</dbReference>
<comment type="similarity">
    <text evidence="2">Belongs to the ERCC1/RAD10/SWI10 family.</text>
</comment>
<evidence type="ECO:0000313" key="9">
    <source>
        <dbReference type="EMBL" id="GIL51686.1"/>
    </source>
</evidence>
<dbReference type="InterPro" id="IPR004579">
    <property type="entry name" value="ERCC1/RAD10/SWI10"/>
</dbReference>
<dbReference type="CDD" id="cd22325">
    <property type="entry name" value="ERCC1_C-like"/>
    <property type="match status" value="1"/>
</dbReference>
<dbReference type="FunFam" id="3.40.50.10130:FF:000001">
    <property type="entry name" value="DNA excision repair protein ERCC-1"/>
    <property type="match status" value="1"/>
</dbReference>
<feature type="region of interest" description="Disordered" evidence="7">
    <location>
        <begin position="133"/>
        <end position="176"/>
    </location>
</feature>
<dbReference type="Gene3D" id="1.10.150.20">
    <property type="entry name" value="5' to 3' exonuclease, C-terminal subdomain"/>
    <property type="match status" value="1"/>
</dbReference>
<evidence type="ECO:0000313" key="10">
    <source>
        <dbReference type="Proteomes" id="UP000747399"/>
    </source>
</evidence>
<dbReference type="InterPro" id="IPR011335">
    <property type="entry name" value="Restrct_endonuc-II-like"/>
</dbReference>
<evidence type="ECO:0000256" key="4">
    <source>
        <dbReference type="ARBA" id="ARBA00023125"/>
    </source>
</evidence>
<dbReference type="GO" id="GO:0003697">
    <property type="term" value="F:single-stranded DNA binding"/>
    <property type="evidence" value="ECO:0007669"/>
    <property type="project" value="TreeGrafter"/>
</dbReference>
<keyword evidence="3" id="KW-0227">DNA damage</keyword>
<dbReference type="Pfam" id="PF03834">
    <property type="entry name" value="Rad10"/>
    <property type="match status" value="1"/>
</dbReference>
<name>A0A8J4B0M4_9CHLO</name>
<dbReference type="Gene3D" id="3.40.50.10130">
    <property type="match status" value="1"/>
</dbReference>
<dbReference type="GO" id="GO:0003684">
    <property type="term" value="F:damaged DNA binding"/>
    <property type="evidence" value="ECO:0007669"/>
    <property type="project" value="InterPro"/>
</dbReference>
<protein>
    <recommendedName>
        <fullName evidence="8">ERCC1-like central domain-containing protein</fullName>
    </recommendedName>
</protein>
<feature type="compositionally biased region" description="Gly residues" evidence="7">
    <location>
        <begin position="133"/>
        <end position="147"/>
    </location>
</feature>
<dbReference type="InterPro" id="IPR047260">
    <property type="entry name" value="ERCC1-like_central_dom"/>
</dbReference>
<dbReference type="PANTHER" id="PTHR12749">
    <property type="entry name" value="EXCISION REPAIR CROSS-COMPLEMENTING 1 ERCC1"/>
    <property type="match status" value="1"/>
</dbReference>
<keyword evidence="10" id="KW-1185">Reference proteome</keyword>
<dbReference type="SUPFAM" id="SSF52980">
    <property type="entry name" value="Restriction endonuclease-like"/>
    <property type="match status" value="1"/>
</dbReference>
<feature type="compositionally biased region" description="Low complexity" evidence="7">
    <location>
        <begin position="8"/>
        <end position="21"/>
    </location>
</feature>
<organism evidence="9 10">
    <name type="scientific">Volvox africanus</name>
    <dbReference type="NCBI Taxonomy" id="51714"/>
    <lineage>
        <taxon>Eukaryota</taxon>
        <taxon>Viridiplantae</taxon>
        <taxon>Chlorophyta</taxon>
        <taxon>core chlorophytes</taxon>
        <taxon>Chlorophyceae</taxon>
        <taxon>CS clade</taxon>
        <taxon>Chlamydomonadales</taxon>
        <taxon>Volvocaceae</taxon>
        <taxon>Volvox</taxon>
    </lineage>
</organism>
<dbReference type="GO" id="GO:0070522">
    <property type="term" value="C:ERCC4-ERCC1 complex"/>
    <property type="evidence" value="ECO:0007669"/>
    <property type="project" value="TreeGrafter"/>
</dbReference>
<feature type="region of interest" description="Disordered" evidence="7">
    <location>
        <begin position="451"/>
        <end position="551"/>
    </location>
</feature>
<evidence type="ECO:0000256" key="5">
    <source>
        <dbReference type="ARBA" id="ARBA00023204"/>
    </source>
</evidence>
<dbReference type="EMBL" id="BNCO01000011">
    <property type="protein sequence ID" value="GIL51686.1"/>
    <property type="molecule type" value="Genomic_DNA"/>
</dbReference>
<feature type="compositionally biased region" description="Pro residues" evidence="7">
    <location>
        <begin position="148"/>
        <end position="163"/>
    </location>
</feature>
<proteinExistence type="inferred from homology"/>
<evidence type="ECO:0000256" key="6">
    <source>
        <dbReference type="ARBA" id="ARBA00023242"/>
    </source>
</evidence>
<dbReference type="GO" id="GO:0006312">
    <property type="term" value="P:mitotic recombination"/>
    <property type="evidence" value="ECO:0007669"/>
    <property type="project" value="TreeGrafter"/>
</dbReference>
<gene>
    <name evidence="9" type="ORF">Vafri_7624</name>
</gene>
<evidence type="ECO:0000256" key="3">
    <source>
        <dbReference type="ARBA" id="ARBA00022763"/>
    </source>
</evidence>
<evidence type="ECO:0000256" key="7">
    <source>
        <dbReference type="SAM" id="MobiDB-lite"/>
    </source>
</evidence>